<name>A0A5S4YDD4_9BRAD</name>
<evidence type="ECO:0000313" key="2">
    <source>
        <dbReference type="EMBL" id="TYO61972.1"/>
    </source>
</evidence>
<reference evidence="2 3" key="1">
    <citation type="submission" date="2019-08" db="EMBL/GenBank/DDBJ databases">
        <title>Bradyrhizobium hipponensis sp. nov., a rhizobium isolated from a Lupinus angustifolius root nodule in Tunisia.</title>
        <authorList>
            <person name="Off K."/>
            <person name="Rejili M."/>
            <person name="Mars M."/>
            <person name="Brachmann A."/>
            <person name="Marin M."/>
        </authorList>
    </citation>
    <scope>NUCLEOTIDE SEQUENCE [LARGE SCALE GENOMIC DNA]</scope>
    <source>
        <strain evidence="3">aSej3</strain>
    </source>
</reference>
<dbReference type="EMBL" id="VSTH01000149">
    <property type="protein sequence ID" value="TYO61972.1"/>
    <property type="molecule type" value="Genomic_DNA"/>
</dbReference>
<sequence length="195" mass="21394">MIGPPHLRGATELEQVEACQRLGWYRRRSRACRGNAIHCSECPRNPADGSDTPAILGAGTRAGGQAARQRRRATGAGEQGLPPRNLGHGSVNGGDFVDEPLARIKRSFQLSQVGICDHRFGVATHHGADRQRARTCAASKTKSMRTKMCMRFSRLAEHLSAIVVPIAQAIKIERQYRLLLKELGLAASHDDRNIR</sequence>
<dbReference type="Proteomes" id="UP000324797">
    <property type="component" value="Unassembled WGS sequence"/>
</dbReference>
<comment type="caution">
    <text evidence="2">The sequence shown here is derived from an EMBL/GenBank/DDBJ whole genome shotgun (WGS) entry which is preliminary data.</text>
</comment>
<keyword evidence="3" id="KW-1185">Reference proteome</keyword>
<gene>
    <name evidence="2" type="ORF">FXV83_35255</name>
</gene>
<evidence type="ECO:0000313" key="3">
    <source>
        <dbReference type="Proteomes" id="UP000324797"/>
    </source>
</evidence>
<protein>
    <submittedName>
        <fullName evidence="2">Uncharacterized protein</fullName>
    </submittedName>
</protein>
<dbReference type="AlphaFoldDB" id="A0A5S4YDD4"/>
<proteinExistence type="predicted"/>
<organism evidence="2 3">
    <name type="scientific">Bradyrhizobium hipponense</name>
    <dbReference type="NCBI Taxonomy" id="2605638"/>
    <lineage>
        <taxon>Bacteria</taxon>
        <taxon>Pseudomonadati</taxon>
        <taxon>Pseudomonadota</taxon>
        <taxon>Alphaproteobacteria</taxon>
        <taxon>Hyphomicrobiales</taxon>
        <taxon>Nitrobacteraceae</taxon>
        <taxon>Bradyrhizobium</taxon>
    </lineage>
</organism>
<dbReference type="RefSeq" id="WP_148744146.1">
    <property type="nucleotide sequence ID" value="NZ_VSTH01000149.1"/>
</dbReference>
<feature type="region of interest" description="Disordered" evidence="1">
    <location>
        <begin position="60"/>
        <end position="91"/>
    </location>
</feature>
<evidence type="ECO:0000256" key="1">
    <source>
        <dbReference type="SAM" id="MobiDB-lite"/>
    </source>
</evidence>
<accession>A0A5S4YDD4</accession>